<accession>A0A4P7D3V4</accession>
<dbReference type="GO" id="GO:0020037">
    <property type="term" value="F:heme binding"/>
    <property type="evidence" value="ECO:0007669"/>
    <property type="project" value="InterPro"/>
</dbReference>
<keyword evidence="9" id="KW-1185">Reference proteome</keyword>
<name>A0A4P7D3V4_9BURK</name>
<feature type="region of interest" description="Disordered" evidence="5">
    <location>
        <begin position="68"/>
        <end position="93"/>
    </location>
</feature>
<feature type="transmembrane region" description="Helical" evidence="6">
    <location>
        <begin position="943"/>
        <end position="962"/>
    </location>
</feature>
<dbReference type="KEGG" id="ppai:E1956_30300"/>
<dbReference type="RefSeq" id="WP_134756164.1">
    <property type="nucleotide sequence ID" value="NZ_CP038150.1"/>
</dbReference>
<feature type="domain" description="Cytochrome c" evidence="7">
    <location>
        <begin position="584"/>
        <end position="661"/>
    </location>
</feature>
<organism evidence="8 9">
    <name type="scientific">Paraburkholderia pallida</name>
    <dbReference type="NCBI Taxonomy" id="2547399"/>
    <lineage>
        <taxon>Bacteria</taxon>
        <taxon>Pseudomonadati</taxon>
        <taxon>Pseudomonadota</taxon>
        <taxon>Betaproteobacteria</taxon>
        <taxon>Burkholderiales</taxon>
        <taxon>Burkholderiaceae</taxon>
        <taxon>Paraburkholderia</taxon>
    </lineage>
</organism>
<evidence type="ECO:0000259" key="7">
    <source>
        <dbReference type="PROSITE" id="PS51007"/>
    </source>
</evidence>
<evidence type="ECO:0000256" key="2">
    <source>
        <dbReference type="ARBA" id="ARBA00022723"/>
    </source>
</evidence>
<evidence type="ECO:0000256" key="4">
    <source>
        <dbReference type="PROSITE-ProRule" id="PRU00433"/>
    </source>
</evidence>
<evidence type="ECO:0000313" key="8">
    <source>
        <dbReference type="EMBL" id="QBR01480.1"/>
    </source>
</evidence>
<evidence type="ECO:0000256" key="6">
    <source>
        <dbReference type="SAM" id="Phobius"/>
    </source>
</evidence>
<keyword evidence="6" id="KW-0472">Membrane</keyword>
<evidence type="ECO:0000256" key="3">
    <source>
        <dbReference type="ARBA" id="ARBA00023004"/>
    </source>
</evidence>
<feature type="transmembrane region" description="Helical" evidence="6">
    <location>
        <begin position="919"/>
        <end position="937"/>
    </location>
</feature>
<keyword evidence="6" id="KW-1133">Transmembrane helix</keyword>
<feature type="transmembrane region" description="Helical" evidence="6">
    <location>
        <begin position="892"/>
        <end position="914"/>
    </location>
</feature>
<dbReference type="AlphaFoldDB" id="A0A4P7D3V4"/>
<dbReference type="Proteomes" id="UP000295727">
    <property type="component" value="Chromosome 3"/>
</dbReference>
<keyword evidence="1 4" id="KW-0349">Heme</keyword>
<sequence length="1100" mass="120482">MGAACLWAWSPANAAGTAASAPVACASASCAPATSKEDACKSAASSAKAACEAAAAELANAIKRYPAASTVPTPSKDAQPDGEIDKNAPPDEAGATVTARGVRLFPRNEQCFPTETRNLFSEVDKVVIGDDRTPRPMDWFDGHSVPPTARSAIMGQNTWMLWGEGNEAFWGWVQENGYGIADFLVLLNSKNRAHRFRDGGLINQPGMVERDTPMTGLGLYIDGPDGDKVKMHAPANDVDADGKPVEPVKMPNDPAHHHQTFFEVDPEAQTLYDQAIAQLGNDGVDPLVYGYPSGVVGLRLWPNPDFFGKSPAAKQAREHWNEQVVSDQGKRYYSTDPKDADFHADPLLIRPFRVSMACSFCHVGPHPLSSPKDLEHPEWGDLSSMIGNQYWLPSNAFTNLKTPDSFLWQFVASQQPGTIDTSLVATDHINNPNTINAIFEVNARLARAAINPPEEQSKSNLMLRGIEDAPLFTLDPRHTPRVLLDGADSIGIEGALLRVYLNIGAYSEQWRRVQNTIVGFTAQRPFDIATIKAKSVYWNTTEHFRVEELENLFTYVTKSGATISQPMKLASTEEGLARINANQADSANGRDVFIRNCAICHSSKQPPNLQITFSRDWRTANADAPGGITLPMDFADWEAFKLSAPWLAYVDRLQKYIAAQPNGGQDFFEKDNYLSTDVRIPITLVGTNSQRAVGTNGMRGQVWDNFSSETYKSLPAVGVVHFYNPFRKTSAVDKWGNNDEYAPPGGGPGYYRPASLVSVWATAPLLHNNALGIYNRDPSVKGRLEAYDDAIDKLFNNSKRAVIGTPAYGAARLVNVYPAQKEAFCHEHPADQSLECSALRGDFRQSFAAAGVADQPGFRDIGFIYRTTKDSYIDFAPRYIKPLVSGILGERLTSFLFIYVWVVLALIAFVLIFVGQPRLAGGLLALLAAVLATVLRVTGVDTVFWWLWLIPLVLFVFAAAFFRFPNAQRSARAFFVASVVAFAAMGGLGKALLDGRLIGIDIGPIPRGTPVNLLMNIDPDAPTVDLLHAVSGLLRGVLLVRRDDPKDGSFKALDEFQREAGPALLKASKCPDFVLDRGHWFAQTLTDDEKRQLKAFLETL</sequence>
<dbReference type="SUPFAM" id="SSF46626">
    <property type="entry name" value="Cytochrome c"/>
    <property type="match status" value="1"/>
</dbReference>
<keyword evidence="2 4" id="KW-0479">Metal-binding</keyword>
<proteinExistence type="predicted"/>
<evidence type="ECO:0000256" key="5">
    <source>
        <dbReference type="SAM" id="MobiDB-lite"/>
    </source>
</evidence>
<dbReference type="OrthoDB" id="9805202at2"/>
<dbReference type="GO" id="GO:0046872">
    <property type="term" value="F:metal ion binding"/>
    <property type="evidence" value="ECO:0007669"/>
    <property type="project" value="UniProtKB-KW"/>
</dbReference>
<protein>
    <recommendedName>
        <fullName evidence="7">Cytochrome c domain-containing protein</fullName>
    </recommendedName>
</protein>
<keyword evidence="3 4" id="KW-0408">Iron</keyword>
<evidence type="ECO:0000313" key="9">
    <source>
        <dbReference type="Proteomes" id="UP000295727"/>
    </source>
</evidence>
<dbReference type="GO" id="GO:0009055">
    <property type="term" value="F:electron transfer activity"/>
    <property type="evidence" value="ECO:0007669"/>
    <property type="project" value="InterPro"/>
</dbReference>
<dbReference type="PROSITE" id="PS51007">
    <property type="entry name" value="CYTC"/>
    <property type="match status" value="1"/>
</dbReference>
<dbReference type="InterPro" id="IPR009056">
    <property type="entry name" value="Cyt_c-like_dom"/>
</dbReference>
<dbReference type="EMBL" id="CP038150">
    <property type="protein sequence ID" value="QBR01480.1"/>
    <property type="molecule type" value="Genomic_DNA"/>
</dbReference>
<feature type="transmembrane region" description="Helical" evidence="6">
    <location>
        <begin position="974"/>
        <end position="993"/>
    </location>
</feature>
<reference evidence="8 9" key="1">
    <citation type="submission" date="2019-03" db="EMBL/GenBank/DDBJ databases">
        <title>Paraburkholderia sp. 7MH5, isolated from subtropical forest soil.</title>
        <authorList>
            <person name="Gao Z.-H."/>
            <person name="Qiu L.-H."/>
        </authorList>
    </citation>
    <scope>NUCLEOTIDE SEQUENCE [LARGE SCALE GENOMIC DNA]</scope>
    <source>
        <strain evidence="8 9">7MH5</strain>
    </source>
</reference>
<keyword evidence="6" id="KW-0812">Transmembrane</keyword>
<evidence type="ECO:0000256" key="1">
    <source>
        <dbReference type="ARBA" id="ARBA00022617"/>
    </source>
</evidence>
<gene>
    <name evidence="8" type="ORF">E1956_30300</name>
</gene>
<dbReference type="InterPro" id="IPR036909">
    <property type="entry name" value="Cyt_c-like_dom_sf"/>
</dbReference>